<sequence length="69" mass="7857">MKQAILKISAHDISSLMKTINYTQNVSLPCQSKRILLKSFDFSRLSKFHFKALCLAKIKALFTGIKINL</sequence>
<organism evidence="1 2">
    <name type="scientific">Mariniphaga sediminis</name>
    <dbReference type="NCBI Taxonomy" id="1628158"/>
    <lineage>
        <taxon>Bacteria</taxon>
        <taxon>Pseudomonadati</taxon>
        <taxon>Bacteroidota</taxon>
        <taxon>Bacteroidia</taxon>
        <taxon>Marinilabiliales</taxon>
        <taxon>Prolixibacteraceae</taxon>
        <taxon>Mariniphaga</taxon>
    </lineage>
</organism>
<evidence type="ECO:0000313" key="1">
    <source>
        <dbReference type="EMBL" id="RIH64754.1"/>
    </source>
</evidence>
<name>A0A399CYL3_9BACT</name>
<gene>
    <name evidence="1" type="ORF">D1164_11940</name>
</gene>
<dbReference type="EMBL" id="QWET01000008">
    <property type="protein sequence ID" value="RIH64754.1"/>
    <property type="molecule type" value="Genomic_DNA"/>
</dbReference>
<accession>A0A399CYL3</accession>
<keyword evidence="2" id="KW-1185">Reference proteome</keyword>
<comment type="caution">
    <text evidence="1">The sequence shown here is derived from an EMBL/GenBank/DDBJ whole genome shotgun (WGS) entry which is preliminary data.</text>
</comment>
<dbReference type="AlphaFoldDB" id="A0A399CYL3"/>
<dbReference type="Proteomes" id="UP000266441">
    <property type="component" value="Unassembled WGS sequence"/>
</dbReference>
<evidence type="ECO:0000313" key="2">
    <source>
        <dbReference type="Proteomes" id="UP000266441"/>
    </source>
</evidence>
<reference evidence="1 2" key="1">
    <citation type="journal article" date="2015" name="Int. J. Syst. Evol. Microbiol.">
        <title>Mariniphaga sediminis sp. nov., isolated from coastal sediment.</title>
        <authorList>
            <person name="Wang F.Q."/>
            <person name="Shen Q.Y."/>
            <person name="Chen G.J."/>
            <person name="Du Z.J."/>
        </authorList>
    </citation>
    <scope>NUCLEOTIDE SEQUENCE [LARGE SCALE GENOMIC DNA]</scope>
    <source>
        <strain evidence="1 2">SY21</strain>
    </source>
</reference>
<protein>
    <submittedName>
        <fullName evidence="1">Uncharacterized protein</fullName>
    </submittedName>
</protein>
<proteinExistence type="predicted"/>